<gene>
    <name evidence="10" type="ORF">US40_C0005G0026</name>
</gene>
<evidence type="ECO:0000256" key="6">
    <source>
        <dbReference type="ARBA" id="ARBA00022989"/>
    </source>
</evidence>
<feature type="transmembrane region" description="Helical" evidence="8">
    <location>
        <begin position="208"/>
        <end position="226"/>
    </location>
</feature>
<dbReference type="Pfam" id="PF02366">
    <property type="entry name" value="PMT"/>
    <property type="match status" value="1"/>
</dbReference>
<dbReference type="Proteomes" id="UP000034917">
    <property type="component" value="Unassembled WGS sequence"/>
</dbReference>
<dbReference type="EMBL" id="LBSV01000005">
    <property type="protein sequence ID" value="KKQ25856.1"/>
    <property type="molecule type" value="Genomic_DNA"/>
</dbReference>
<evidence type="ECO:0000256" key="5">
    <source>
        <dbReference type="ARBA" id="ARBA00022692"/>
    </source>
</evidence>
<keyword evidence="2" id="KW-1003">Cell membrane</keyword>
<evidence type="ECO:0000256" key="2">
    <source>
        <dbReference type="ARBA" id="ARBA00022475"/>
    </source>
</evidence>
<dbReference type="GO" id="GO:0016763">
    <property type="term" value="F:pentosyltransferase activity"/>
    <property type="evidence" value="ECO:0007669"/>
    <property type="project" value="TreeGrafter"/>
</dbReference>
<organism evidence="10 11">
    <name type="scientific">Candidatus Roizmanbacteria bacterium GW2011_GWC2_37_13</name>
    <dbReference type="NCBI Taxonomy" id="1618486"/>
    <lineage>
        <taxon>Bacteria</taxon>
        <taxon>Candidatus Roizmaniibacteriota</taxon>
    </lineage>
</organism>
<feature type="transmembrane region" description="Helical" evidence="8">
    <location>
        <begin position="351"/>
        <end position="367"/>
    </location>
</feature>
<accession>A0A0G0JCG1</accession>
<feature type="transmembrane region" description="Helical" evidence="8">
    <location>
        <begin position="93"/>
        <end position="110"/>
    </location>
</feature>
<keyword evidence="5 8" id="KW-0812">Transmembrane</keyword>
<dbReference type="GO" id="GO:0005886">
    <property type="term" value="C:plasma membrane"/>
    <property type="evidence" value="ECO:0007669"/>
    <property type="project" value="UniProtKB-SubCell"/>
</dbReference>
<feature type="transmembrane region" description="Helical" evidence="8">
    <location>
        <begin position="143"/>
        <end position="161"/>
    </location>
</feature>
<keyword evidence="4" id="KW-0808">Transferase</keyword>
<name>A0A0G0JCG1_9BACT</name>
<comment type="caution">
    <text evidence="10">The sequence shown here is derived from an EMBL/GenBank/DDBJ whole genome shotgun (WGS) entry which is preliminary data.</text>
</comment>
<feature type="transmembrane region" description="Helical" evidence="8">
    <location>
        <begin position="373"/>
        <end position="392"/>
    </location>
</feature>
<protein>
    <recommendedName>
        <fullName evidence="9">ArnT-like N-terminal domain-containing protein</fullName>
    </recommendedName>
</protein>
<evidence type="ECO:0000313" key="10">
    <source>
        <dbReference type="EMBL" id="KKQ25856.1"/>
    </source>
</evidence>
<evidence type="ECO:0000259" key="9">
    <source>
        <dbReference type="Pfam" id="PF02366"/>
    </source>
</evidence>
<evidence type="ECO:0000256" key="4">
    <source>
        <dbReference type="ARBA" id="ARBA00022679"/>
    </source>
</evidence>
<feature type="transmembrane region" description="Helical" evidence="8">
    <location>
        <begin position="294"/>
        <end position="318"/>
    </location>
</feature>
<dbReference type="GO" id="GO:0000030">
    <property type="term" value="F:mannosyltransferase activity"/>
    <property type="evidence" value="ECO:0007669"/>
    <property type="project" value="InterPro"/>
</dbReference>
<comment type="subcellular location">
    <subcellularLocation>
        <location evidence="1">Cell membrane</location>
        <topology evidence="1">Multi-pass membrane protein</topology>
    </subcellularLocation>
</comment>
<sequence>MKKYFYQIVLLIVSLLSVSLFLYKLTSSPPCLNADEATNAYDAYSILKTGKDQYGNFLPLRFKSFGDYKLPLLTYLAIPFIKVFGLNELGIRMVNFPFVFLFPIVVYLLTKELFKKQSIGLVASFLAAFAPGLQLLGRQAHEGYMTAFFLTLSFYLFLRFIKKQNVLNFSLFIFNFSLTLFAYHSSRLWAGFFLLVFIYFLIKKKIKWEYLLGLIAVILIFALTDLTNSPSRIKNLLFFNNIGFTLKINELRAEGGSRLVYNKLTVGFAEFASEYLRYFSPEFLATSGDENYRFGFPGVSPITVLEYVFIFVGLYYLFKNKEKWRFLILFMLLFAPISGALSWAGLSITRSVFIFIPILIIASYGFANLVKKNYLLGLFFVSCFLLFSFYSWDFYLNHYPKRATVLRSWQCGYKELVSYVAENYNDFDRFYITRKNGQPYVFFLFYLNYPPGLYQQVAKLSPPDEYGFGQVESFDKFVFDLPKGEVNNSIVVGFPDDFADIEKPYLKKIKSSNETIFLIKEIK</sequence>
<feature type="transmembrane region" description="Helical" evidence="8">
    <location>
        <begin position="6"/>
        <end position="23"/>
    </location>
</feature>
<feature type="transmembrane region" description="Helical" evidence="8">
    <location>
        <begin position="173"/>
        <end position="202"/>
    </location>
</feature>
<dbReference type="GO" id="GO:0006493">
    <property type="term" value="P:protein O-linked glycosylation"/>
    <property type="evidence" value="ECO:0007669"/>
    <property type="project" value="InterPro"/>
</dbReference>
<keyword evidence="7 8" id="KW-0472">Membrane</keyword>
<keyword evidence="3" id="KW-0328">Glycosyltransferase</keyword>
<evidence type="ECO:0000256" key="8">
    <source>
        <dbReference type="SAM" id="Phobius"/>
    </source>
</evidence>
<evidence type="ECO:0000256" key="7">
    <source>
        <dbReference type="ARBA" id="ARBA00023136"/>
    </source>
</evidence>
<dbReference type="PANTHER" id="PTHR33908">
    <property type="entry name" value="MANNOSYLTRANSFERASE YKCB-RELATED"/>
    <property type="match status" value="1"/>
</dbReference>
<keyword evidence="6 8" id="KW-1133">Transmembrane helix</keyword>
<dbReference type="GO" id="GO:0009103">
    <property type="term" value="P:lipopolysaccharide biosynthetic process"/>
    <property type="evidence" value="ECO:0007669"/>
    <property type="project" value="UniProtKB-ARBA"/>
</dbReference>
<proteinExistence type="predicted"/>
<feature type="transmembrane region" description="Helical" evidence="8">
    <location>
        <begin position="324"/>
        <end position="344"/>
    </location>
</feature>
<feature type="domain" description="ArnT-like N-terminal" evidence="9">
    <location>
        <begin position="67"/>
        <end position="215"/>
    </location>
</feature>
<evidence type="ECO:0000256" key="3">
    <source>
        <dbReference type="ARBA" id="ARBA00022676"/>
    </source>
</evidence>
<dbReference type="PANTHER" id="PTHR33908:SF11">
    <property type="entry name" value="MEMBRANE PROTEIN"/>
    <property type="match status" value="1"/>
</dbReference>
<dbReference type="InterPro" id="IPR003342">
    <property type="entry name" value="ArnT-like_N"/>
</dbReference>
<dbReference type="InterPro" id="IPR050297">
    <property type="entry name" value="LipidA_mod_glycosyltrf_83"/>
</dbReference>
<dbReference type="AlphaFoldDB" id="A0A0G0JCG1"/>
<evidence type="ECO:0000313" key="11">
    <source>
        <dbReference type="Proteomes" id="UP000034917"/>
    </source>
</evidence>
<reference evidence="10 11" key="1">
    <citation type="journal article" date="2015" name="Nature">
        <title>rRNA introns, odd ribosomes, and small enigmatic genomes across a large radiation of phyla.</title>
        <authorList>
            <person name="Brown C.T."/>
            <person name="Hug L.A."/>
            <person name="Thomas B.C."/>
            <person name="Sharon I."/>
            <person name="Castelle C.J."/>
            <person name="Singh A."/>
            <person name="Wilkins M.J."/>
            <person name="Williams K.H."/>
            <person name="Banfield J.F."/>
        </authorList>
    </citation>
    <scope>NUCLEOTIDE SEQUENCE [LARGE SCALE GENOMIC DNA]</scope>
</reference>
<evidence type="ECO:0000256" key="1">
    <source>
        <dbReference type="ARBA" id="ARBA00004651"/>
    </source>
</evidence>
<feature type="transmembrane region" description="Helical" evidence="8">
    <location>
        <begin position="119"/>
        <end position="137"/>
    </location>
</feature>